<dbReference type="AlphaFoldDB" id="A0A9P4I9C5"/>
<gene>
    <name evidence="1" type="ORF">NA57DRAFT_79588</name>
</gene>
<dbReference type="EMBL" id="ML978132">
    <property type="protein sequence ID" value="KAF2095100.1"/>
    <property type="molecule type" value="Genomic_DNA"/>
</dbReference>
<keyword evidence="2" id="KW-1185">Reference proteome</keyword>
<dbReference type="Pfam" id="PF26639">
    <property type="entry name" value="Het-6_barrel"/>
    <property type="match status" value="1"/>
</dbReference>
<proteinExistence type="predicted"/>
<dbReference type="OrthoDB" id="2157530at2759"/>
<accession>A0A9P4I9C5</accession>
<dbReference type="InterPro" id="IPR052895">
    <property type="entry name" value="HetReg/Transcr_Mod"/>
</dbReference>
<comment type="caution">
    <text evidence="1">The sequence shown here is derived from an EMBL/GenBank/DDBJ whole genome shotgun (WGS) entry which is preliminary data.</text>
</comment>
<dbReference type="PANTHER" id="PTHR24148">
    <property type="entry name" value="ANKYRIN REPEAT DOMAIN-CONTAINING PROTEIN 39 HOMOLOG-RELATED"/>
    <property type="match status" value="1"/>
</dbReference>
<sequence>MAEIQVQGLQLGAISELSGIPKDDQLCMPECRRVLSRYETKTGRSVAERQADLWRVLIADRSQDDIVPTPEAYDRMCQRIEARLDCNGNPKDVPQSLVLKLFDGITDPILREPLVAPFLNAIHRSGSERRFFVSSDGRMGIGPPVMQVGDTVCIFCGGDVPYVLRRHEDKWRFVGEAYVSGAMFGEVIQGLQSNGDLHTALKVFRIQ</sequence>
<dbReference type="Proteomes" id="UP000799772">
    <property type="component" value="Unassembled WGS sequence"/>
</dbReference>
<dbReference type="PANTHER" id="PTHR24148:SF64">
    <property type="entry name" value="HETEROKARYON INCOMPATIBILITY DOMAIN-CONTAINING PROTEIN"/>
    <property type="match status" value="1"/>
</dbReference>
<organism evidence="1 2">
    <name type="scientific">Rhizodiscina lignyota</name>
    <dbReference type="NCBI Taxonomy" id="1504668"/>
    <lineage>
        <taxon>Eukaryota</taxon>
        <taxon>Fungi</taxon>
        <taxon>Dikarya</taxon>
        <taxon>Ascomycota</taxon>
        <taxon>Pezizomycotina</taxon>
        <taxon>Dothideomycetes</taxon>
        <taxon>Pleosporomycetidae</taxon>
        <taxon>Aulographales</taxon>
        <taxon>Rhizodiscinaceae</taxon>
        <taxon>Rhizodiscina</taxon>
    </lineage>
</organism>
<reference evidence="1" key="1">
    <citation type="journal article" date="2020" name="Stud. Mycol.">
        <title>101 Dothideomycetes genomes: a test case for predicting lifestyles and emergence of pathogens.</title>
        <authorList>
            <person name="Haridas S."/>
            <person name="Albert R."/>
            <person name="Binder M."/>
            <person name="Bloem J."/>
            <person name="Labutti K."/>
            <person name="Salamov A."/>
            <person name="Andreopoulos B."/>
            <person name="Baker S."/>
            <person name="Barry K."/>
            <person name="Bills G."/>
            <person name="Bluhm B."/>
            <person name="Cannon C."/>
            <person name="Castanera R."/>
            <person name="Culley D."/>
            <person name="Daum C."/>
            <person name="Ezra D."/>
            <person name="Gonzalez J."/>
            <person name="Henrissat B."/>
            <person name="Kuo A."/>
            <person name="Liang C."/>
            <person name="Lipzen A."/>
            <person name="Lutzoni F."/>
            <person name="Magnuson J."/>
            <person name="Mondo S."/>
            <person name="Nolan M."/>
            <person name="Ohm R."/>
            <person name="Pangilinan J."/>
            <person name="Park H.-J."/>
            <person name="Ramirez L."/>
            <person name="Alfaro M."/>
            <person name="Sun H."/>
            <person name="Tritt A."/>
            <person name="Yoshinaga Y."/>
            <person name="Zwiers L.-H."/>
            <person name="Turgeon B."/>
            <person name="Goodwin S."/>
            <person name="Spatafora J."/>
            <person name="Crous P."/>
            <person name="Grigoriev I."/>
        </authorList>
    </citation>
    <scope>NUCLEOTIDE SEQUENCE</scope>
    <source>
        <strain evidence="1">CBS 133067</strain>
    </source>
</reference>
<evidence type="ECO:0000313" key="1">
    <source>
        <dbReference type="EMBL" id="KAF2095100.1"/>
    </source>
</evidence>
<evidence type="ECO:0000313" key="2">
    <source>
        <dbReference type="Proteomes" id="UP000799772"/>
    </source>
</evidence>
<name>A0A9P4I9C5_9PEZI</name>
<protein>
    <submittedName>
        <fullName evidence="1">Uncharacterized protein</fullName>
    </submittedName>
</protein>